<organism evidence="1">
    <name type="scientific">Siphoviridae sp. ct3pR10</name>
    <dbReference type="NCBI Taxonomy" id="2826284"/>
    <lineage>
        <taxon>Viruses</taxon>
        <taxon>Duplodnaviria</taxon>
        <taxon>Heunggongvirae</taxon>
        <taxon>Uroviricota</taxon>
        <taxon>Caudoviricetes</taxon>
    </lineage>
</organism>
<reference evidence="1" key="1">
    <citation type="journal article" date="2021" name="Proc. Natl. Acad. Sci. U.S.A.">
        <title>A Catalog of Tens of Thousands of Viruses from Human Metagenomes Reveals Hidden Associations with Chronic Diseases.</title>
        <authorList>
            <person name="Tisza M.J."/>
            <person name="Buck C.B."/>
        </authorList>
    </citation>
    <scope>NUCLEOTIDE SEQUENCE</scope>
    <source>
        <strain evidence="1">Ct3pR10</strain>
    </source>
</reference>
<dbReference type="EMBL" id="BK014759">
    <property type="protein sequence ID" value="DAD74400.1"/>
    <property type="molecule type" value="Genomic_DNA"/>
</dbReference>
<accession>A0A8S5LWW6</accession>
<proteinExistence type="predicted"/>
<name>A0A8S5LWW6_9CAUD</name>
<protein>
    <submittedName>
        <fullName evidence="1">Uncharacterized protein</fullName>
    </submittedName>
</protein>
<sequence length="105" mass="11759">MTIYIDTDYKCHTAPVDGLTAVETTAFDGKCATYIEGYRFVPDGASWTRSDGEVFTGEMVAPWKPWDELDAAQRKYEREQYETLSAQNAEYEAALSEIETALGVT</sequence>
<evidence type="ECO:0000313" key="1">
    <source>
        <dbReference type="EMBL" id="DAD74400.1"/>
    </source>
</evidence>